<dbReference type="CDD" id="cd09917">
    <property type="entry name" value="F-box_SF"/>
    <property type="match status" value="1"/>
</dbReference>
<evidence type="ECO:0000259" key="2">
    <source>
        <dbReference type="PROSITE" id="PS50181"/>
    </source>
</evidence>
<evidence type="ECO:0000256" key="1">
    <source>
        <dbReference type="SAM" id="MobiDB-lite"/>
    </source>
</evidence>
<keyword evidence="4" id="KW-1185">Reference proteome</keyword>
<dbReference type="Proteomes" id="UP000027195">
    <property type="component" value="Unassembled WGS sequence"/>
</dbReference>
<protein>
    <recommendedName>
        <fullName evidence="2">F-box domain-containing protein</fullName>
    </recommendedName>
</protein>
<feature type="region of interest" description="Disordered" evidence="1">
    <location>
        <begin position="1"/>
        <end position="63"/>
    </location>
</feature>
<feature type="compositionally biased region" description="Low complexity" evidence="1">
    <location>
        <begin position="29"/>
        <end position="39"/>
    </location>
</feature>
<dbReference type="HOGENOM" id="CLU_011993_0_0_1"/>
<proteinExistence type="predicted"/>
<sequence>MESSSAIIDINIPTGRPSSSSDTPDVAPGTSSGSTAGTSVKRKTVSAPAKKRAKKHQERASKVPKQVSQSGCLMITLPIELFTEIFFYLFPRDLLALARSCKRLFQVLVNPSATLVWRRARVHLSHPVPDPSSNWTEWAYAAFIFDGGPCAICKRHVGDPYTSFSLRVRVCARPAECSTKWKQTLKRVDSSLHESNFIQFMRSIPRKETQSLPTDPPGIFWVDYTAWNTTNDRWRRAVESGNTQELVEGVQPRVAQIDRLLKTAEALCQWRGKYHISTYFVRERNNDLLRDKAAEKGWDIEDVMNSKVVKWLWRSWRVCEVISEKEWNHYLPEITDEVIWLNKRRLNRERERALQNRKADLREYWVQLKSHNRPDPMPNYPEFCKLPAVGVLMKSKVIFEEAMAEGGPMSTMIAEGLSEWANQGRNQLVKIVAGSKKKRAAKLDKTLVGGTVHPADRVTMLLTCKDCRETGIKGFSGACAHKCRASKKTWGLQRFNKDEIASSAMKRALEVMGLDGDETNWAAADKFGASLQCRSCAPSFIMLYFADIPKHARRHADMSLVVPTALPTEMPTFKYPFTQGVYAKLITRGSAMAPRREARSFGCRHCDHEKKQFALNGLRSHLKEKHKVADVGDEDFYEVASPPLAIDHAALNPHHSPPSPSEPWPGALEMGISM</sequence>
<dbReference type="AlphaFoldDB" id="A0A067M0E0"/>
<dbReference type="OrthoDB" id="3220023at2759"/>
<reference evidence="4" key="1">
    <citation type="journal article" date="2014" name="Proc. Natl. Acad. Sci. U.S.A.">
        <title>Extensive sampling of basidiomycete genomes demonstrates inadequacy of the white-rot/brown-rot paradigm for wood decay fungi.</title>
        <authorList>
            <person name="Riley R."/>
            <person name="Salamov A.A."/>
            <person name="Brown D.W."/>
            <person name="Nagy L.G."/>
            <person name="Floudas D."/>
            <person name="Held B.W."/>
            <person name="Levasseur A."/>
            <person name="Lombard V."/>
            <person name="Morin E."/>
            <person name="Otillar R."/>
            <person name="Lindquist E.A."/>
            <person name="Sun H."/>
            <person name="LaButti K.M."/>
            <person name="Schmutz J."/>
            <person name="Jabbour D."/>
            <person name="Luo H."/>
            <person name="Baker S.E."/>
            <person name="Pisabarro A.G."/>
            <person name="Walton J.D."/>
            <person name="Blanchette R.A."/>
            <person name="Henrissat B."/>
            <person name="Martin F."/>
            <person name="Cullen D."/>
            <person name="Hibbett D.S."/>
            <person name="Grigoriev I.V."/>
        </authorList>
    </citation>
    <scope>NUCLEOTIDE SEQUENCE [LARGE SCALE GENOMIC DNA]</scope>
    <source>
        <strain evidence="4">FD-172 SS1</strain>
    </source>
</reference>
<dbReference type="PROSITE" id="PS50181">
    <property type="entry name" value="FBOX"/>
    <property type="match status" value="1"/>
</dbReference>
<dbReference type="SUPFAM" id="SSF81383">
    <property type="entry name" value="F-box domain"/>
    <property type="match status" value="1"/>
</dbReference>
<feature type="compositionally biased region" description="Basic residues" evidence="1">
    <location>
        <begin position="40"/>
        <end position="57"/>
    </location>
</feature>
<dbReference type="EMBL" id="KL198083">
    <property type="protein sequence ID" value="KDQ09009.1"/>
    <property type="molecule type" value="Genomic_DNA"/>
</dbReference>
<feature type="region of interest" description="Disordered" evidence="1">
    <location>
        <begin position="650"/>
        <end position="674"/>
    </location>
</feature>
<accession>A0A067M0E0</accession>
<name>A0A067M0E0_BOTB1</name>
<evidence type="ECO:0000313" key="3">
    <source>
        <dbReference type="EMBL" id="KDQ09009.1"/>
    </source>
</evidence>
<dbReference type="InterPro" id="IPR036047">
    <property type="entry name" value="F-box-like_dom_sf"/>
</dbReference>
<evidence type="ECO:0000313" key="4">
    <source>
        <dbReference type="Proteomes" id="UP000027195"/>
    </source>
</evidence>
<feature type="domain" description="F-box" evidence="2">
    <location>
        <begin position="71"/>
        <end position="120"/>
    </location>
</feature>
<gene>
    <name evidence="3" type="ORF">BOTBODRAFT_69394</name>
</gene>
<dbReference type="InParanoid" id="A0A067M0E0"/>
<organism evidence="3 4">
    <name type="scientific">Botryobasidium botryosum (strain FD-172 SS1)</name>
    <dbReference type="NCBI Taxonomy" id="930990"/>
    <lineage>
        <taxon>Eukaryota</taxon>
        <taxon>Fungi</taxon>
        <taxon>Dikarya</taxon>
        <taxon>Basidiomycota</taxon>
        <taxon>Agaricomycotina</taxon>
        <taxon>Agaricomycetes</taxon>
        <taxon>Cantharellales</taxon>
        <taxon>Botryobasidiaceae</taxon>
        <taxon>Botryobasidium</taxon>
    </lineage>
</organism>
<dbReference type="InterPro" id="IPR001810">
    <property type="entry name" value="F-box_dom"/>
</dbReference>
<dbReference type="Pfam" id="PF12937">
    <property type="entry name" value="F-box-like"/>
    <property type="match status" value="1"/>
</dbReference>